<dbReference type="GeneID" id="111317025"/>
<evidence type="ECO:0000256" key="1">
    <source>
        <dbReference type="SAM" id="MobiDB-lite"/>
    </source>
</evidence>
<sequence>MDNENKINNTAEARNKSAYKPNPEMESEEDKKLEGETKEKVFQIFKDFFTRVAKLDELVAVGGRLLTGFQQGLEFLRRPPINKTSKLIENIIKANETKRLKSYFEVGCITSHDSVENMSKLRTCLLGLHDHLIKVKSLLNDLKCLLEDATAALQTANEQLSPLLDKESVERLDPQENNGEDEMASSQLQEPQVTDYAALMGIIYNMVKQDYAMQEKIVTSLNLKSSSGELESYCLMWSLRPYVNEQTMHLAWKLVP</sequence>
<dbReference type="PANTHER" id="PTHR35305:SF2">
    <property type="entry name" value="FAD-BINDING PROTEIN"/>
    <property type="match status" value="1"/>
</dbReference>
<keyword evidence="3" id="KW-1185">Reference proteome</keyword>
<name>A0A6P6BD98_DURZI</name>
<evidence type="ECO:0000313" key="3">
    <source>
        <dbReference type="Proteomes" id="UP000515121"/>
    </source>
</evidence>
<evidence type="ECO:0000259" key="2">
    <source>
        <dbReference type="Pfam" id="PF25071"/>
    </source>
</evidence>
<dbReference type="AlphaFoldDB" id="A0A6P6BD98"/>
<reference evidence="4" key="1">
    <citation type="submission" date="2025-08" db="UniProtKB">
        <authorList>
            <consortium name="RefSeq"/>
        </authorList>
    </citation>
    <scope>IDENTIFICATION</scope>
    <source>
        <tissue evidence="4">Fruit stalk</tissue>
    </source>
</reference>
<organism evidence="3 4">
    <name type="scientific">Durio zibethinus</name>
    <name type="common">Durian</name>
    <dbReference type="NCBI Taxonomy" id="66656"/>
    <lineage>
        <taxon>Eukaryota</taxon>
        <taxon>Viridiplantae</taxon>
        <taxon>Streptophyta</taxon>
        <taxon>Embryophyta</taxon>
        <taxon>Tracheophyta</taxon>
        <taxon>Spermatophyta</taxon>
        <taxon>Magnoliopsida</taxon>
        <taxon>eudicotyledons</taxon>
        <taxon>Gunneridae</taxon>
        <taxon>Pentapetalae</taxon>
        <taxon>rosids</taxon>
        <taxon>malvids</taxon>
        <taxon>Malvales</taxon>
        <taxon>Malvaceae</taxon>
        <taxon>Helicteroideae</taxon>
        <taxon>Durio</taxon>
    </lineage>
</organism>
<dbReference type="OrthoDB" id="744228at2759"/>
<dbReference type="InterPro" id="IPR056697">
    <property type="entry name" value="DUF7795"/>
</dbReference>
<dbReference type="Proteomes" id="UP000515121">
    <property type="component" value="Unplaced"/>
</dbReference>
<feature type="compositionally biased region" description="Polar residues" evidence="1">
    <location>
        <begin position="1"/>
        <end position="12"/>
    </location>
</feature>
<dbReference type="PANTHER" id="PTHR35305">
    <property type="entry name" value="FAD-BINDING PROTEIN"/>
    <property type="match status" value="1"/>
</dbReference>
<feature type="region of interest" description="Disordered" evidence="1">
    <location>
        <begin position="1"/>
        <end position="33"/>
    </location>
</feature>
<dbReference type="RefSeq" id="XP_022775061.1">
    <property type="nucleotide sequence ID" value="XM_022919326.1"/>
</dbReference>
<proteinExistence type="predicted"/>
<dbReference type="Pfam" id="PF25071">
    <property type="entry name" value="DUF7795"/>
    <property type="match status" value="1"/>
</dbReference>
<feature type="domain" description="DUF7795" evidence="2">
    <location>
        <begin position="36"/>
        <end position="157"/>
    </location>
</feature>
<gene>
    <name evidence="4" type="primary">LOC111317025</name>
</gene>
<accession>A0A6P6BD98</accession>
<feature type="region of interest" description="Disordered" evidence="1">
    <location>
        <begin position="164"/>
        <end position="190"/>
    </location>
</feature>
<evidence type="ECO:0000313" key="4">
    <source>
        <dbReference type="RefSeq" id="XP_022775061.1"/>
    </source>
</evidence>
<feature type="compositionally biased region" description="Basic and acidic residues" evidence="1">
    <location>
        <begin position="164"/>
        <end position="174"/>
    </location>
</feature>
<dbReference type="KEGG" id="dzi:111317025"/>
<protein>
    <submittedName>
        <fullName evidence="4">Uncharacterized protein LOC111317025 isoform X1</fullName>
    </submittedName>
</protein>